<evidence type="ECO:0000313" key="9">
    <source>
        <dbReference type="Proteomes" id="UP000620127"/>
    </source>
</evidence>
<dbReference type="Proteomes" id="UP000620127">
    <property type="component" value="Unassembled WGS sequence"/>
</dbReference>
<keyword evidence="6" id="KW-0368">Histidine biosynthesis</keyword>
<keyword evidence="5" id="KW-0378">Hydrolase</keyword>
<dbReference type="Gene3D" id="3.10.20.810">
    <property type="entry name" value="Phosphoribosyl-AMP cyclohydrolase"/>
    <property type="match status" value="1"/>
</dbReference>
<dbReference type="InterPro" id="IPR002496">
    <property type="entry name" value="PRib_AMP_CycHydrolase_dom"/>
</dbReference>
<comment type="catalytic activity">
    <reaction evidence="1">
        <text>1-(5-phospho-beta-D-ribosyl)-5'-AMP + H2O = 1-(5-phospho-beta-D-ribosyl)-5-[(5-phospho-beta-D-ribosylamino)methylideneamino]imidazole-4-carboxamide</text>
        <dbReference type="Rhea" id="RHEA:20049"/>
        <dbReference type="ChEBI" id="CHEBI:15377"/>
        <dbReference type="ChEBI" id="CHEBI:58435"/>
        <dbReference type="ChEBI" id="CHEBI:59457"/>
        <dbReference type="EC" id="3.5.4.19"/>
    </reaction>
</comment>
<proteinExistence type="predicted"/>
<comment type="pathway">
    <text evidence="2">Amino-acid biosynthesis; L-histidine biosynthesis; L-histidine from 5-phospho-alpha-D-ribose 1-diphosphate: step 3/9.</text>
</comment>
<evidence type="ECO:0000256" key="3">
    <source>
        <dbReference type="ARBA" id="ARBA00012721"/>
    </source>
</evidence>
<keyword evidence="9" id="KW-1185">Reference proteome</keyword>
<protein>
    <recommendedName>
        <fullName evidence="3">phosphoribosyl-AMP cyclohydrolase</fullName>
        <ecNumber evidence="3">3.5.4.19</ecNumber>
    </recommendedName>
</protein>
<accession>A0ABQ2XH16</accession>
<name>A0ABQ2XH16_9BURK</name>
<evidence type="ECO:0000259" key="7">
    <source>
        <dbReference type="Pfam" id="PF01502"/>
    </source>
</evidence>
<dbReference type="EMBL" id="BMYT01000004">
    <property type="protein sequence ID" value="GGX17226.1"/>
    <property type="molecule type" value="Genomic_DNA"/>
</dbReference>
<gene>
    <name evidence="8" type="ORF">GCM10011282_24080</name>
</gene>
<dbReference type="EC" id="3.5.4.19" evidence="3"/>
<dbReference type="Pfam" id="PF01502">
    <property type="entry name" value="PRA-CH"/>
    <property type="match status" value="1"/>
</dbReference>
<sequence length="134" mass="15548">MNMLELAEPSANATSALGQSLSPIFDEKGLIPCVTQELISKRVLQFEWMDRRAYERTIQTGLAHYFINHRRGIWRRYPRPLGRYPVKEILLNEDQNCLLLIVDTSHEISHSTSQNNGNSTIVSSSFHREFDWQD</sequence>
<keyword evidence="4" id="KW-0028">Amino-acid biosynthesis</keyword>
<evidence type="ECO:0000256" key="2">
    <source>
        <dbReference type="ARBA" id="ARBA00005169"/>
    </source>
</evidence>
<dbReference type="InterPro" id="IPR038019">
    <property type="entry name" value="PRib_AMP_CycHydrolase_sf"/>
</dbReference>
<evidence type="ECO:0000256" key="6">
    <source>
        <dbReference type="ARBA" id="ARBA00023102"/>
    </source>
</evidence>
<evidence type="ECO:0000256" key="1">
    <source>
        <dbReference type="ARBA" id="ARBA00000024"/>
    </source>
</evidence>
<evidence type="ECO:0000313" key="8">
    <source>
        <dbReference type="EMBL" id="GGX17226.1"/>
    </source>
</evidence>
<evidence type="ECO:0000256" key="5">
    <source>
        <dbReference type="ARBA" id="ARBA00022801"/>
    </source>
</evidence>
<dbReference type="RefSeq" id="WP_189346401.1">
    <property type="nucleotide sequence ID" value="NZ_BMYT01000004.1"/>
</dbReference>
<organism evidence="8 9">
    <name type="scientific">Undibacterium macrobrachii</name>
    <dbReference type="NCBI Taxonomy" id="1119058"/>
    <lineage>
        <taxon>Bacteria</taxon>
        <taxon>Pseudomonadati</taxon>
        <taxon>Pseudomonadota</taxon>
        <taxon>Betaproteobacteria</taxon>
        <taxon>Burkholderiales</taxon>
        <taxon>Oxalobacteraceae</taxon>
        <taxon>Undibacterium</taxon>
    </lineage>
</organism>
<evidence type="ECO:0000256" key="4">
    <source>
        <dbReference type="ARBA" id="ARBA00022605"/>
    </source>
</evidence>
<feature type="domain" description="Phosphoribosyl-AMP cyclohydrolase" evidence="7">
    <location>
        <begin position="48"/>
        <end position="113"/>
    </location>
</feature>
<reference evidence="9" key="1">
    <citation type="journal article" date="2019" name="Int. J. Syst. Evol. Microbiol.">
        <title>The Global Catalogue of Microorganisms (GCM) 10K type strain sequencing project: providing services to taxonomists for standard genome sequencing and annotation.</title>
        <authorList>
            <consortium name="The Broad Institute Genomics Platform"/>
            <consortium name="The Broad Institute Genome Sequencing Center for Infectious Disease"/>
            <person name="Wu L."/>
            <person name="Ma J."/>
        </authorList>
    </citation>
    <scope>NUCLEOTIDE SEQUENCE [LARGE SCALE GENOMIC DNA]</scope>
    <source>
        <strain evidence="9">KCTC 23916</strain>
    </source>
</reference>
<comment type="caution">
    <text evidence="8">The sequence shown here is derived from an EMBL/GenBank/DDBJ whole genome shotgun (WGS) entry which is preliminary data.</text>
</comment>
<dbReference type="SUPFAM" id="SSF141734">
    <property type="entry name" value="HisI-like"/>
    <property type="match status" value="1"/>
</dbReference>